<evidence type="ECO:0000256" key="1">
    <source>
        <dbReference type="SAM" id="MobiDB-lite"/>
    </source>
</evidence>
<dbReference type="AlphaFoldDB" id="A0A6J4KQ02"/>
<feature type="compositionally biased region" description="Basic residues" evidence="1">
    <location>
        <begin position="251"/>
        <end position="272"/>
    </location>
</feature>
<feature type="compositionally biased region" description="Basic residues" evidence="1">
    <location>
        <begin position="20"/>
        <end position="33"/>
    </location>
</feature>
<feature type="compositionally biased region" description="Low complexity" evidence="1">
    <location>
        <begin position="238"/>
        <end position="250"/>
    </location>
</feature>
<reference evidence="2" key="1">
    <citation type="submission" date="2020-02" db="EMBL/GenBank/DDBJ databases">
        <authorList>
            <person name="Meier V. D."/>
        </authorList>
    </citation>
    <scope>NUCLEOTIDE SEQUENCE</scope>
    <source>
        <strain evidence="2">AVDCRST_MAG48</strain>
    </source>
</reference>
<name>A0A6J4KQ02_9ACTN</name>
<feature type="compositionally biased region" description="Low complexity" evidence="1">
    <location>
        <begin position="381"/>
        <end position="400"/>
    </location>
</feature>
<feature type="non-terminal residue" evidence="2">
    <location>
        <position position="1"/>
    </location>
</feature>
<feature type="compositionally biased region" description="Basic residues" evidence="1">
    <location>
        <begin position="351"/>
        <end position="374"/>
    </location>
</feature>
<feature type="region of interest" description="Disordered" evidence="1">
    <location>
        <begin position="1"/>
        <end position="528"/>
    </location>
</feature>
<protein>
    <submittedName>
        <fullName evidence="2">ABC1 family protein</fullName>
    </submittedName>
</protein>
<dbReference type="EMBL" id="CADCTS010000298">
    <property type="protein sequence ID" value="CAA9311403.1"/>
    <property type="molecule type" value="Genomic_DNA"/>
</dbReference>
<feature type="compositionally biased region" description="Basic and acidic residues" evidence="1">
    <location>
        <begin position="483"/>
        <end position="501"/>
    </location>
</feature>
<evidence type="ECO:0000313" key="2">
    <source>
        <dbReference type="EMBL" id="CAA9311403.1"/>
    </source>
</evidence>
<feature type="compositionally biased region" description="Basic residues" evidence="1">
    <location>
        <begin position="194"/>
        <end position="214"/>
    </location>
</feature>
<organism evidence="2">
    <name type="scientific">uncultured Friedmanniella sp</name>
    <dbReference type="NCBI Taxonomy" id="335381"/>
    <lineage>
        <taxon>Bacteria</taxon>
        <taxon>Bacillati</taxon>
        <taxon>Actinomycetota</taxon>
        <taxon>Actinomycetes</taxon>
        <taxon>Propionibacteriales</taxon>
        <taxon>Nocardioidaceae</taxon>
        <taxon>Friedmanniella</taxon>
        <taxon>environmental samples</taxon>
    </lineage>
</organism>
<feature type="compositionally biased region" description="Low complexity" evidence="1">
    <location>
        <begin position="67"/>
        <end position="101"/>
    </location>
</feature>
<proteinExistence type="predicted"/>
<sequence length="528" mass="55750">GDRAPPRALPRHRGDVGPARARRAAGRLGHRALHPVPPQHRPRGAPLPAQLLHRGPRPAGPGGAGAGVREAGTAAVDAPGPAAARLPGRAGQAAGRGATGPRGHDPPGARGRAGRHRRGPVPALRPVPAGQRLHRAGARGDAARRHRGGRQGPPAGRRRAGRRRPRDPAEPRRPGRPPLGGRRRLRPAGPGRGVRPHAARRARLPGRGPQRRALRRELRGQPRRAHPQGLLGDDDLTGPDAGADQRPQGQRPRRAGRGGHRPPRAGRPGHRGGRADDLRRRLLPRRPAPGQPVHRAGRPDRPHRLRHGRRRRRRAAGAAGRPAGRADAQGPAPDRRRPGPALDVHPAGGPRRARPGHAGRRQALRRPAARRHRGGQADPRGALGDEAAAPAAPAGVLAGAQDGGDDGGDGRLARPVVQHRGGPRPLRPAPGGRALHACVGGAAPGRGRRRRAGDRHPAARPAAPAAGDARRGRPRGPPADRGPGADRRAARRDLQARDAGRGRRRRRARGRRDRHDHPAPAAGLRRPL</sequence>
<feature type="compositionally biased region" description="Basic residues" evidence="1">
    <location>
        <begin position="502"/>
        <end position="512"/>
    </location>
</feature>
<feature type="compositionally biased region" description="Low complexity" evidence="1">
    <location>
        <begin position="339"/>
        <end position="350"/>
    </location>
</feature>
<feature type="compositionally biased region" description="Basic residues" evidence="1">
    <location>
        <begin position="156"/>
        <end position="165"/>
    </location>
</feature>
<feature type="compositionally biased region" description="Low complexity" evidence="1">
    <location>
        <begin position="316"/>
        <end position="332"/>
    </location>
</feature>
<accession>A0A6J4KQ02</accession>
<feature type="compositionally biased region" description="Basic residues" evidence="1">
    <location>
        <begin position="303"/>
        <end position="315"/>
    </location>
</feature>
<feature type="non-terminal residue" evidence="2">
    <location>
        <position position="528"/>
    </location>
</feature>
<gene>
    <name evidence="2" type="ORF">AVDCRST_MAG48-2081</name>
</gene>